<dbReference type="Pfam" id="PF00005">
    <property type="entry name" value="ABC_tran"/>
    <property type="match status" value="2"/>
</dbReference>
<dbReference type="SUPFAM" id="SSF52540">
    <property type="entry name" value="P-loop containing nucleoside triphosphate hydrolases"/>
    <property type="match status" value="2"/>
</dbReference>
<evidence type="ECO:0000256" key="1">
    <source>
        <dbReference type="ARBA" id="ARBA00005417"/>
    </source>
</evidence>
<dbReference type="InterPro" id="IPR003593">
    <property type="entry name" value="AAA+_ATPase"/>
</dbReference>
<dbReference type="PROSITE" id="PS50893">
    <property type="entry name" value="ABC_TRANSPORTER_2"/>
    <property type="match status" value="2"/>
</dbReference>
<dbReference type="GO" id="GO:0005524">
    <property type="term" value="F:ATP binding"/>
    <property type="evidence" value="ECO:0007669"/>
    <property type="project" value="UniProtKB-KW"/>
</dbReference>
<evidence type="ECO:0000259" key="5">
    <source>
        <dbReference type="PROSITE" id="PS50893"/>
    </source>
</evidence>
<organism evidence="6 7">
    <name type="scientific">Mycolicibacterium porcinum</name>
    <dbReference type="NCBI Taxonomy" id="39693"/>
    <lineage>
        <taxon>Bacteria</taxon>
        <taxon>Bacillati</taxon>
        <taxon>Actinomycetota</taxon>
        <taxon>Actinomycetes</taxon>
        <taxon>Mycobacteriales</taxon>
        <taxon>Mycobacteriaceae</taxon>
        <taxon>Mycolicibacterium</taxon>
    </lineage>
</organism>
<dbReference type="InterPro" id="IPR017871">
    <property type="entry name" value="ABC_transporter-like_CS"/>
</dbReference>
<keyword evidence="3" id="KW-0547">Nucleotide-binding</keyword>
<dbReference type="PANTHER" id="PTHR43776:SF7">
    <property type="entry name" value="D,D-DIPEPTIDE TRANSPORT ATP-BINDING PROTEIN DDPF-RELATED"/>
    <property type="match status" value="1"/>
</dbReference>
<protein>
    <submittedName>
        <fullName evidence="6">ABC transporter ATP-binding protein</fullName>
    </submittedName>
</protein>
<dbReference type="AlphaFoldDB" id="A0AAW5TEE7"/>
<gene>
    <name evidence="6" type="ORF">H5P34_32600</name>
</gene>
<keyword evidence="4 6" id="KW-0067">ATP-binding</keyword>
<comment type="similarity">
    <text evidence="1">Belongs to the ABC transporter superfamily.</text>
</comment>
<dbReference type="InterPro" id="IPR013563">
    <property type="entry name" value="Oligopep_ABC_C"/>
</dbReference>
<reference evidence="6" key="2">
    <citation type="journal article" date="2022" name="BMC Genomics">
        <title>Comparative genome analysis of mycobacteria focusing on tRNA and non-coding RNA.</title>
        <authorList>
            <person name="Behra P.R.K."/>
            <person name="Pettersson B.M.F."/>
            <person name="Ramesh M."/>
            <person name="Das S."/>
            <person name="Dasgupta S."/>
            <person name="Kirsebom L.A."/>
        </authorList>
    </citation>
    <scope>NUCLEOTIDE SEQUENCE</scope>
    <source>
        <strain evidence="6">DSM 44242</strain>
    </source>
</reference>
<name>A0AAW5TEE7_9MYCO</name>
<evidence type="ECO:0000313" key="6">
    <source>
        <dbReference type="EMBL" id="MCV7392801.1"/>
    </source>
</evidence>
<accession>A0AAW5TEE7</accession>
<dbReference type="RefSeq" id="WP_036444778.1">
    <property type="nucleotide sequence ID" value="NZ_JACKVC010000034.1"/>
</dbReference>
<dbReference type="InterPro" id="IPR050319">
    <property type="entry name" value="ABC_transp_ATP-bind"/>
</dbReference>
<comment type="caution">
    <text evidence="6">The sequence shown here is derived from an EMBL/GenBank/DDBJ whole genome shotgun (WGS) entry which is preliminary data.</text>
</comment>
<dbReference type="GO" id="GO:0016887">
    <property type="term" value="F:ATP hydrolysis activity"/>
    <property type="evidence" value="ECO:0007669"/>
    <property type="project" value="InterPro"/>
</dbReference>
<dbReference type="CDD" id="cd03257">
    <property type="entry name" value="ABC_NikE_OppD_transporters"/>
    <property type="match status" value="2"/>
</dbReference>
<reference evidence="6" key="1">
    <citation type="submission" date="2020-07" db="EMBL/GenBank/DDBJ databases">
        <authorList>
            <person name="Pettersson B.M.F."/>
            <person name="Behra P.R.K."/>
            <person name="Ramesh M."/>
            <person name="Das S."/>
            <person name="Dasgupta S."/>
            <person name="Kirsebom L.A."/>
        </authorList>
    </citation>
    <scope>NUCLEOTIDE SEQUENCE</scope>
    <source>
        <strain evidence="6">DSM 44242</strain>
    </source>
</reference>
<dbReference type="GO" id="GO:0055085">
    <property type="term" value="P:transmembrane transport"/>
    <property type="evidence" value="ECO:0007669"/>
    <property type="project" value="UniProtKB-ARBA"/>
</dbReference>
<evidence type="ECO:0000256" key="3">
    <source>
        <dbReference type="ARBA" id="ARBA00022741"/>
    </source>
</evidence>
<dbReference type="InterPro" id="IPR003439">
    <property type="entry name" value="ABC_transporter-like_ATP-bd"/>
</dbReference>
<dbReference type="NCBIfam" id="NF008453">
    <property type="entry name" value="PRK11308.1"/>
    <property type="match status" value="2"/>
</dbReference>
<dbReference type="SMART" id="SM00382">
    <property type="entry name" value="AAA"/>
    <property type="match status" value="2"/>
</dbReference>
<evidence type="ECO:0000256" key="2">
    <source>
        <dbReference type="ARBA" id="ARBA00022448"/>
    </source>
</evidence>
<proteinExistence type="inferred from homology"/>
<dbReference type="Proteomes" id="UP001141659">
    <property type="component" value="Unassembled WGS sequence"/>
</dbReference>
<sequence>MSEPLLELSDLTVTYPREAAAAEPKVALDRISLTLSAGEFVAVVGESGSGKTTLANTVIGLLPAAATVTAARLALRGTSTLGLTEREWSRIRGTTVGLVPQDPGASLNPVRTIGSQLGEIFDLKGEKLSRRERRQRCIELLEQVEIDHPERRLNQYPGELSGGMRQRVLIAIAFGLNPELLVADEPTSALDVTVQSQILRVFDRLVAEHGTTVLFVTHDIGVATDHASRVVVMRAGTIVEDAPVDDIIDRPESDYTATLMRRNAAVQRRPVAADPAAAEEVIRVTNASKEFRISRRHRHTAVDEVSLVVRRGETVALVGESGSGKTTTAKLIIGLTRPTRGSIEVLGHDVTKLDHRARRSHWKNIQFVYQNPDSALDPRWTVRQILESPLQSYHLADGAGRAQRVAEALDNVNLTREKLERRTAELSGGERQRVAIARALVVQPEIIVLDEPLSALDVVTQEQILRLLLELQGNLGLTYLFISHDLSVVQQLSHRVVVLRSGQVVESGDTATVFTAPTSPYTRALIDAVPGRRLAKLALAS</sequence>
<dbReference type="EMBL" id="JACKVC010000034">
    <property type="protein sequence ID" value="MCV7392801.1"/>
    <property type="molecule type" value="Genomic_DNA"/>
</dbReference>
<evidence type="ECO:0000256" key="4">
    <source>
        <dbReference type="ARBA" id="ARBA00022840"/>
    </source>
</evidence>
<dbReference type="PROSITE" id="PS00211">
    <property type="entry name" value="ABC_TRANSPORTER_1"/>
    <property type="match status" value="2"/>
</dbReference>
<evidence type="ECO:0000313" key="7">
    <source>
        <dbReference type="Proteomes" id="UP001141659"/>
    </source>
</evidence>
<keyword evidence="2" id="KW-0813">Transport</keyword>
<dbReference type="Pfam" id="PF08352">
    <property type="entry name" value="oligo_HPY"/>
    <property type="match status" value="1"/>
</dbReference>
<dbReference type="Gene3D" id="3.40.50.300">
    <property type="entry name" value="P-loop containing nucleotide triphosphate hydrolases"/>
    <property type="match status" value="2"/>
</dbReference>
<feature type="domain" description="ABC transporter" evidence="5">
    <location>
        <begin position="6"/>
        <end position="260"/>
    </location>
</feature>
<feature type="domain" description="ABC transporter" evidence="5">
    <location>
        <begin position="282"/>
        <end position="526"/>
    </location>
</feature>
<dbReference type="NCBIfam" id="NF007739">
    <property type="entry name" value="PRK10419.1"/>
    <property type="match status" value="2"/>
</dbReference>
<dbReference type="PANTHER" id="PTHR43776">
    <property type="entry name" value="TRANSPORT ATP-BINDING PROTEIN"/>
    <property type="match status" value="1"/>
</dbReference>
<dbReference type="GO" id="GO:0015833">
    <property type="term" value="P:peptide transport"/>
    <property type="evidence" value="ECO:0007669"/>
    <property type="project" value="InterPro"/>
</dbReference>
<dbReference type="InterPro" id="IPR027417">
    <property type="entry name" value="P-loop_NTPase"/>
</dbReference>